<name>A0A2P5FV48_TREOI</name>
<evidence type="ECO:0000313" key="2">
    <source>
        <dbReference type="EMBL" id="POO01671.1"/>
    </source>
</evidence>
<protein>
    <submittedName>
        <fullName evidence="2">Uncharacterized protein</fullName>
    </submittedName>
</protein>
<gene>
    <name evidence="2" type="ORF">TorRG33x02_024480</name>
</gene>
<dbReference type="InParanoid" id="A0A2P5FV48"/>
<dbReference type="EMBL" id="JXTC01000007">
    <property type="protein sequence ID" value="POO01671.1"/>
    <property type="molecule type" value="Genomic_DNA"/>
</dbReference>
<accession>A0A2P5FV48</accession>
<feature type="region of interest" description="Disordered" evidence="1">
    <location>
        <begin position="1"/>
        <end position="24"/>
    </location>
</feature>
<evidence type="ECO:0000256" key="1">
    <source>
        <dbReference type="SAM" id="MobiDB-lite"/>
    </source>
</evidence>
<dbReference type="AlphaFoldDB" id="A0A2P5FV48"/>
<comment type="caution">
    <text evidence="2">The sequence shown here is derived from an EMBL/GenBank/DDBJ whole genome shotgun (WGS) entry which is preliminary data.</text>
</comment>
<reference evidence="3" key="1">
    <citation type="submission" date="2016-06" db="EMBL/GenBank/DDBJ databases">
        <title>Parallel loss of symbiosis genes in relatives of nitrogen-fixing non-legume Parasponia.</title>
        <authorList>
            <person name="Van Velzen R."/>
            <person name="Holmer R."/>
            <person name="Bu F."/>
            <person name="Rutten L."/>
            <person name="Van Zeijl A."/>
            <person name="Liu W."/>
            <person name="Santuari L."/>
            <person name="Cao Q."/>
            <person name="Sharma T."/>
            <person name="Shen D."/>
            <person name="Roswanjaya Y."/>
            <person name="Wardhani T."/>
            <person name="Kalhor M.S."/>
            <person name="Jansen J."/>
            <person name="Van den Hoogen J."/>
            <person name="Gungor B."/>
            <person name="Hartog M."/>
            <person name="Hontelez J."/>
            <person name="Verver J."/>
            <person name="Yang W.-C."/>
            <person name="Schijlen E."/>
            <person name="Repin R."/>
            <person name="Schilthuizen M."/>
            <person name="Schranz E."/>
            <person name="Heidstra R."/>
            <person name="Miyata K."/>
            <person name="Fedorova E."/>
            <person name="Kohlen W."/>
            <person name="Bisseling T."/>
            <person name="Smit S."/>
            <person name="Geurts R."/>
        </authorList>
    </citation>
    <scope>NUCLEOTIDE SEQUENCE [LARGE SCALE GENOMIC DNA]</scope>
    <source>
        <strain evidence="3">cv. RG33-2</strain>
    </source>
</reference>
<dbReference type="OrthoDB" id="10393735at2759"/>
<proteinExistence type="predicted"/>
<dbReference type="Proteomes" id="UP000237000">
    <property type="component" value="Unassembled WGS sequence"/>
</dbReference>
<evidence type="ECO:0000313" key="3">
    <source>
        <dbReference type="Proteomes" id="UP000237000"/>
    </source>
</evidence>
<sequence length="46" mass="4684">MGQLKSPILTLPGPGGSTSLSRGGDYTVRVSDVIHVDVGRDGSITS</sequence>
<organism evidence="2 3">
    <name type="scientific">Trema orientale</name>
    <name type="common">Charcoal tree</name>
    <name type="synonym">Celtis orientalis</name>
    <dbReference type="NCBI Taxonomy" id="63057"/>
    <lineage>
        <taxon>Eukaryota</taxon>
        <taxon>Viridiplantae</taxon>
        <taxon>Streptophyta</taxon>
        <taxon>Embryophyta</taxon>
        <taxon>Tracheophyta</taxon>
        <taxon>Spermatophyta</taxon>
        <taxon>Magnoliopsida</taxon>
        <taxon>eudicotyledons</taxon>
        <taxon>Gunneridae</taxon>
        <taxon>Pentapetalae</taxon>
        <taxon>rosids</taxon>
        <taxon>fabids</taxon>
        <taxon>Rosales</taxon>
        <taxon>Cannabaceae</taxon>
        <taxon>Trema</taxon>
    </lineage>
</organism>
<keyword evidence="3" id="KW-1185">Reference proteome</keyword>